<protein>
    <submittedName>
        <fullName evidence="8">B30.2/SPRY domain-containing protein</fullName>
    </submittedName>
</protein>
<evidence type="ECO:0000259" key="5">
    <source>
        <dbReference type="PROSITE" id="PS50188"/>
    </source>
</evidence>
<proteinExistence type="inferred from homology"/>
<dbReference type="SUPFAM" id="SSF49899">
    <property type="entry name" value="Concanavalin A-like lectins/glucanases"/>
    <property type="match status" value="1"/>
</dbReference>
<dbReference type="InterPro" id="IPR001496">
    <property type="entry name" value="SOCS_box"/>
</dbReference>
<dbReference type="InterPro" id="IPR013320">
    <property type="entry name" value="ConA-like_dom_sf"/>
</dbReference>
<dbReference type="FunFam" id="2.60.120.920:FF:000007">
    <property type="entry name" value="SPRY domain-containing SOCS box protein 1"/>
    <property type="match status" value="1"/>
</dbReference>
<dbReference type="PANTHER" id="PTHR12245:SF11">
    <property type="entry name" value="PROTEIN GUSTAVUS"/>
    <property type="match status" value="1"/>
</dbReference>
<dbReference type="Pfam" id="PF07525">
    <property type="entry name" value="SOCS_box"/>
    <property type="match status" value="1"/>
</dbReference>
<reference evidence="7" key="1">
    <citation type="journal article" date="2013" name="Genetics">
        <title>The draft genome and transcriptome of Panagrellus redivivus are shaped by the harsh demands of a free-living lifestyle.</title>
        <authorList>
            <person name="Srinivasan J."/>
            <person name="Dillman A.R."/>
            <person name="Macchietto M.G."/>
            <person name="Heikkinen L."/>
            <person name="Lakso M."/>
            <person name="Fracchia K.M."/>
            <person name="Antoshechkin I."/>
            <person name="Mortazavi A."/>
            <person name="Wong G."/>
            <person name="Sternberg P.W."/>
        </authorList>
    </citation>
    <scope>NUCLEOTIDE SEQUENCE [LARGE SCALE GENOMIC DNA]</scope>
    <source>
        <strain evidence="7">MT8872</strain>
    </source>
</reference>
<dbReference type="FunFam" id="1.10.750.20:FF:000001">
    <property type="entry name" value="Ankyrin repeat and SOCS box containing 1"/>
    <property type="match status" value="1"/>
</dbReference>
<feature type="region of interest" description="Disordered" evidence="4">
    <location>
        <begin position="149"/>
        <end position="219"/>
    </location>
</feature>
<comment type="similarity">
    <text evidence="2">Belongs to the SPSB family.</text>
</comment>
<dbReference type="SMART" id="SM00449">
    <property type="entry name" value="SPRY"/>
    <property type="match status" value="1"/>
</dbReference>
<evidence type="ECO:0000256" key="1">
    <source>
        <dbReference type="ARBA" id="ARBA00004496"/>
    </source>
</evidence>
<name>A0A7E5A0M4_PANRE</name>
<feature type="region of interest" description="Disordered" evidence="4">
    <location>
        <begin position="238"/>
        <end position="282"/>
    </location>
</feature>
<accession>A0A7E5A0M4</accession>
<dbReference type="InterPro" id="IPR050672">
    <property type="entry name" value="FBXO45-Fsn/SPSB_families"/>
</dbReference>
<dbReference type="PROSITE" id="PS50225">
    <property type="entry name" value="SOCS"/>
    <property type="match status" value="1"/>
</dbReference>
<keyword evidence="7" id="KW-1185">Reference proteome</keyword>
<evidence type="ECO:0000259" key="6">
    <source>
        <dbReference type="PROSITE" id="PS50225"/>
    </source>
</evidence>
<evidence type="ECO:0000313" key="8">
    <source>
        <dbReference type="WBParaSite" id="Pan_g7540.t2"/>
    </source>
</evidence>
<sequence length="556" mass="61131">MFEFFRRFRANPVIPIPLSSLCSDIIMVNSYPVTLSARMPPPPDPDPDLHLYLGPRRLSLLSDDAMDTSSPSPTATTYGLGMPLTVETSSCFSSSMDMDVDDVAEDLPATDEIYHAIVRFVDASEAAQGHFVPVEAPVIEDTDEEMLGDTLSTASSGSSDSESDSTASWKSLASNGLPTTSRRAGEDNENRSGLINHRSEHRERSTPPATPSSSARHSGIRAVAAAVAYTAMPSLFDRRNRASSRHQTSSVESTGRSRDRRVSKTASPRGASNAAPSSYAHLSLDDMARPSKMDVVMSMPPPDAATLEKYAWNPEDRSLNIYVKEDDPLTFHRHPVAQSTDCIRGKVGYSNGFHVWQITWPKRQRGTHAVVGVCTKEAPLHHTGYVSLIGQNTESYGWDIIRNKCSHNGKATAVWAYPTITDLDPEDATPSNIGDSFYCILDMDEGFMAFATDKQFLGVAFRGLKGKKLYPVVSAVWGHCEVTMKYMGGLDPEPRQLMDVCRRSIRASLGPARLNRANELPLPPSLQRFILYKDHEIAASRPAPYPRVTSSRNEFL</sequence>
<dbReference type="PROSITE" id="PS50188">
    <property type="entry name" value="B302_SPRY"/>
    <property type="match status" value="1"/>
</dbReference>
<dbReference type="Gene3D" id="2.60.120.920">
    <property type="match status" value="1"/>
</dbReference>
<feature type="compositionally biased region" description="Polar residues" evidence="4">
    <location>
        <begin position="245"/>
        <end position="254"/>
    </location>
</feature>
<dbReference type="WBParaSite" id="Pan_g7540.t2">
    <property type="protein sequence ID" value="Pan_g7540.t2"/>
    <property type="gene ID" value="Pan_g7540"/>
</dbReference>
<evidence type="ECO:0000256" key="3">
    <source>
        <dbReference type="ARBA" id="ARBA00022490"/>
    </source>
</evidence>
<evidence type="ECO:0000313" key="7">
    <source>
        <dbReference type="Proteomes" id="UP000492821"/>
    </source>
</evidence>
<dbReference type="PANTHER" id="PTHR12245">
    <property type="entry name" value="SPRY DOMAIN CONTAINING SOCS BOX PROTEIN"/>
    <property type="match status" value="1"/>
</dbReference>
<organism evidence="7 8">
    <name type="scientific">Panagrellus redivivus</name>
    <name type="common">Microworm</name>
    <dbReference type="NCBI Taxonomy" id="6233"/>
    <lineage>
        <taxon>Eukaryota</taxon>
        <taxon>Metazoa</taxon>
        <taxon>Ecdysozoa</taxon>
        <taxon>Nematoda</taxon>
        <taxon>Chromadorea</taxon>
        <taxon>Rhabditida</taxon>
        <taxon>Tylenchina</taxon>
        <taxon>Panagrolaimomorpha</taxon>
        <taxon>Panagrolaimoidea</taxon>
        <taxon>Panagrolaimidae</taxon>
        <taxon>Panagrellus</taxon>
    </lineage>
</organism>
<dbReference type="Gene3D" id="1.10.750.20">
    <property type="entry name" value="SOCS box"/>
    <property type="match status" value="1"/>
</dbReference>
<feature type="compositionally biased region" description="Low complexity" evidence="4">
    <location>
        <begin position="149"/>
        <end position="168"/>
    </location>
</feature>
<dbReference type="Proteomes" id="UP000492821">
    <property type="component" value="Unassembled WGS sequence"/>
</dbReference>
<keyword evidence="3" id="KW-0963">Cytoplasm</keyword>
<reference evidence="8" key="2">
    <citation type="submission" date="2020-10" db="UniProtKB">
        <authorList>
            <consortium name="WormBaseParasite"/>
        </authorList>
    </citation>
    <scope>IDENTIFICATION</scope>
</reference>
<dbReference type="GO" id="GO:0019005">
    <property type="term" value="C:SCF ubiquitin ligase complex"/>
    <property type="evidence" value="ECO:0007669"/>
    <property type="project" value="TreeGrafter"/>
</dbReference>
<dbReference type="InterPro" id="IPR043136">
    <property type="entry name" value="B30.2/SPRY_sf"/>
</dbReference>
<dbReference type="GO" id="GO:0005737">
    <property type="term" value="C:cytoplasm"/>
    <property type="evidence" value="ECO:0007669"/>
    <property type="project" value="UniProtKB-SubCell"/>
</dbReference>
<dbReference type="GO" id="GO:0043161">
    <property type="term" value="P:proteasome-mediated ubiquitin-dependent protein catabolic process"/>
    <property type="evidence" value="ECO:0007669"/>
    <property type="project" value="TreeGrafter"/>
</dbReference>
<dbReference type="AlphaFoldDB" id="A0A7E5A0M4"/>
<dbReference type="InterPro" id="IPR003877">
    <property type="entry name" value="SPRY_dom"/>
</dbReference>
<evidence type="ECO:0000256" key="2">
    <source>
        <dbReference type="ARBA" id="ARBA00010910"/>
    </source>
</evidence>
<dbReference type="Pfam" id="PF00622">
    <property type="entry name" value="SPRY"/>
    <property type="match status" value="1"/>
</dbReference>
<dbReference type="SMART" id="SM00969">
    <property type="entry name" value="SOCS_box"/>
    <property type="match status" value="1"/>
</dbReference>
<comment type="subcellular location">
    <subcellularLocation>
        <location evidence="1">Cytoplasm</location>
    </subcellularLocation>
</comment>
<feature type="compositionally biased region" description="Polar residues" evidence="4">
    <location>
        <begin position="169"/>
        <end position="182"/>
    </location>
</feature>
<dbReference type="InterPro" id="IPR001870">
    <property type="entry name" value="B30.2/SPRY"/>
</dbReference>
<feature type="domain" description="B30.2/SPRY" evidence="5">
    <location>
        <begin position="290"/>
        <end position="491"/>
    </location>
</feature>
<dbReference type="CDD" id="cd12906">
    <property type="entry name" value="SPRY_SOCS1-2-4"/>
    <property type="match status" value="1"/>
</dbReference>
<evidence type="ECO:0000256" key="4">
    <source>
        <dbReference type="SAM" id="MobiDB-lite"/>
    </source>
</evidence>
<feature type="domain" description="SOCS box" evidence="6">
    <location>
        <begin position="493"/>
        <end position="536"/>
    </location>
</feature>